<organism evidence="12 13">
    <name type="scientific">Fusarium kuroshium</name>
    <dbReference type="NCBI Taxonomy" id="2010991"/>
    <lineage>
        <taxon>Eukaryota</taxon>
        <taxon>Fungi</taxon>
        <taxon>Dikarya</taxon>
        <taxon>Ascomycota</taxon>
        <taxon>Pezizomycotina</taxon>
        <taxon>Sordariomycetes</taxon>
        <taxon>Hypocreomycetidae</taxon>
        <taxon>Hypocreales</taxon>
        <taxon>Nectriaceae</taxon>
        <taxon>Fusarium</taxon>
        <taxon>Fusarium solani species complex</taxon>
    </lineage>
</organism>
<evidence type="ECO:0000256" key="9">
    <source>
        <dbReference type="PROSITE-ProRule" id="PRU00042"/>
    </source>
</evidence>
<evidence type="ECO:0000313" key="13">
    <source>
        <dbReference type="Proteomes" id="UP000277212"/>
    </source>
</evidence>
<comment type="caution">
    <text evidence="12">The sequence shown here is derived from an EMBL/GenBank/DDBJ whole genome shotgun (WGS) entry which is preliminary data.</text>
</comment>
<keyword evidence="8" id="KW-0539">Nucleus</keyword>
<keyword evidence="5" id="KW-0862">Zinc</keyword>
<keyword evidence="6" id="KW-0805">Transcription regulation</keyword>
<feature type="region of interest" description="Disordered" evidence="10">
    <location>
        <begin position="70"/>
        <end position="259"/>
    </location>
</feature>
<feature type="compositionally biased region" description="Polar residues" evidence="10">
    <location>
        <begin position="217"/>
        <end position="231"/>
    </location>
</feature>
<dbReference type="PROSITE" id="PS50157">
    <property type="entry name" value="ZINC_FINGER_C2H2_2"/>
    <property type="match status" value="3"/>
</dbReference>
<protein>
    <recommendedName>
        <fullName evidence="11">C2H2-type domain-containing protein</fullName>
    </recommendedName>
</protein>
<dbReference type="OrthoDB" id="8117402at2759"/>
<evidence type="ECO:0000313" key="12">
    <source>
        <dbReference type="EMBL" id="RMJ09377.1"/>
    </source>
</evidence>
<feature type="compositionally biased region" description="Polar residues" evidence="10">
    <location>
        <begin position="543"/>
        <end position="558"/>
    </location>
</feature>
<feature type="compositionally biased region" description="Low complexity" evidence="10">
    <location>
        <begin position="425"/>
        <end position="440"/>
    </location>
</feature>
<dbReference type="GO" id="GO:0008270">
    <property type="term" value="F:zinc ion binding"/>
    <property type="evidence" value="ECO:0007669"/>
    <property type="project" value="UniProtKB-KW"/>
</dbReference>
<dbReference type="EMBL" id="NKUJ01000245">
    <property type="protein sequence ID" value="RMJ09377.1"/>
    <property type="molecule type" value="Genomic_DNA"/>
</dbReference>
<dbReference type="PANTHER" id="PTHR24399:SF70">
    <property type="entry name" value="C2H2-TYPE DOMAIN-CONTAINING PROTEIN"/>
    <property type="match status" value="1"/>
</dbReference>
<evidence type="ECO:0000256" key="2">
    <source>
        <dbReference type="ARBA" id="ARBA00022723"/>
    </source>
</evidence>
<dbReference type="GO" id="GO:0000978">
    <property type="term" value="F:RNA polymerase II cis-regulatory region sequence-specific DNA binding"/>
    <property type="evidence" value="ECO:0007669"/>
    <property type="project" value="TreeGrafter"/>
</dbReference>
<comment type="subcellular location">
    <subcellularLocation>
        <location evidence="1">Nucleus</location>
    </subcellularLocation>
</comment>
<gene>
    <name evidence="12" type="ORF">CDV36_011003</name>
</gene>
<keyword evidence="2" id="KW-0479">Metal-binding</keyword>
<evidence type="ECO:0000256" key="5">
    <source>
        <dbReference type="ARBA" id="ARBA00022833"/>
    </source>
</evidence>
<accession>A0A3M2RVP8</accession>
<dbReference type="FunFam" id="3.30.160.60:FF:001177">
    <property type="entry name" value="Zinc finger protein 33A"/>
    <property type="match status" value="1"/>
</dbReference>
<proteinExistence type="predicted"/>
<feature type="compositionally biased region" description="Basic and acidic residues" evidence="10">
    <location>
        <begin position="87"/>
        <end position="102"/>
    </location>
</feature>
<dbReference type="InterPro" id="IPR036236">
    <property type="entry name" value="Znf_C2H2_sf"/>
</dbReference>
<evidence type="ECO:0000256" key="7">
    <source>
        <dbReference type="ARBA" id="ARBA00023163"/>
    </source>
</evidence>
<dbReference type="PANTHER" id="PTHR24399">
    <property type="entry name" value="ZINC FINGER AND BTB DOMAIN-CONTAINING"/>
    <property type="match status" value="1"/>
</dbReference>
<evidence type="ECO:0000256" key="3">
    <source>
        <dbReference type="ARBA" id="ARBA00022737"/>
    </source>
</evidence>
<feature type="domain" description="C2H2-type" evidence="11">
    <location>
        <begin position="259"/>
        <end position="286"/>
    </location>
</feature>
<feature type="compositionally biased region" description="Polar residues" evidence="10">
    <location>
        <begin position="246"/>
        <end position="255"/>
    </location>
</feature>
<dbReference type="GO" id="GO:0001227">
    <property type="term" value="F:DNA-binding transcription repressor activity, RNA polymerase II-specific"/>
    <property type="evidence" value="ECO:0007669"/>
    <property type="project" value="TreeGrafter"/>
</dbReference>
<evidence type="ECO:0000256" key="6">
    <source>
        <dbReference type="ARBA" id="ARBA00023015"/>
    </source>
</evidence>
<dbReference type="PROSITE" id="PS00028">
    <property type="entry name" value="ZINC_FINGER_C2H2_1"/>
    <property type="match status" value="2"/>
</dbReference>
<feature type="compositionally biased region" description="Polar residues" evidence="10">
    <location>
        <begin position="154"/>
        <end position="175"/>
    </location>
</feature>
<dbReference type="GO" id="GO:0005654">
    <property type="term" value="C:nucleoplasm"/>
    <property type="evidence" value="ECO:0007669"/>
    <property type="project" value="TreeGrafter"/>
</dbReference>
<evidence type="ECO:0000256" key="10">
    <source>
        <dbReference type="SAM" id="MobiDB-lite"/>
    </source>
</evidence>
<keyword evidence="3" id="KW-0677">Repeat</keyword>
<feature type="compositionally biased region" description="Low complexity" evidence="10">
    <location>
        <begin position="1"/>
        <end position="16"/>
    </location>
</feature>
<feature type="region of interest" description="Disordered" evidence="10">
    <location>
        <begin position="1"/>
        <end position="51"/>
    </location>
</feature>
<sequence>MASDASAFTATDAPPATRSEATPPAVIPSDDAVRLLKRPRSPSPASPRSLALQSQGLLALGSPTKSARLALASSIPPTPLTAAAALEDERRRREGTDHDDGSRIPAPTSDNPSHKALASLMSGAVQAMSRPVDAPPAAPTAAMDASPKAPNPVSLAQNATSQVEERSATSPQSAASVVGVPVTESPTPMDVDAPKLEQHHQQSSQQVVGQEERHQPGSLSYPGSLQATGNLAETPARGMSFPMPGQGQTSPTSSASKKHKCPYCNTEFTRHHNLKSHLLTHSQEKPYVCTECQMRFRRLHDLKRHGKLHTGEKPHVCPKCDRKFARGDALARHSKGAGGCAGRRSSMGSFVDDNDLENSIAEADESAMSGLAYDNAEDDELRRQSLPSITTQHVAGAQGDGYGAHARTYPPPGARPGTGGLFPPNVSQQQNQASSNASQNVANNLAAHTASTNISPLPVTAANANMYSQTGITESPKPLSPGVQGHDGNNLVRQRSPSLTQQLQQQQFGRRTSDLQSPHSTQPRPKLPGLSHPEFAAPGSAGFSHTRSGSGAAPTNESNMFAQSDPSVWAYIQTLEERVKTLTDKVTTLDHVVADLKQQMETRDAAAAAAAAAVKA</sequence>
<dbReference type="InterPro" id="IPR013087">
    <property type="entry name" value="Znf_C2H2_type"/>
</dbReference>
<evidence type="ECO:0000259" key="11">
    <source>
        <dbReference type="PROSITE" id="PS50157"/>
    </source>
</evidence>
<dbReference type="SMART" id="SM00355">
    <property type="entry name" value="ZnF_C2H2"/>
    <property type="match status" value="3"/>
</dbReference>
<feature type="compositionally biased region" description="Polar residues" evidence="10">
    <location>
        <begin position="491"/>
        <end position="500"/>
    </location>
</feature>
<keyword evidence="4 9" id="KW-0863">Zinc-finger</keyword>
<dbReference type="Proteomes" id="UP000277212">
    <property type="component" value="Unassembled WGS sequence"/>
</dbReference>
<feature type="compositionally biased region" description="Polar residues" evidence="10">
    <location>
        <begin position="508"/>
        <end position="523"/>
    </location>
</feature>
<dbReference type="AlphaFoldDB" id="A0A3M2RVP8"/>
<feature type="compositionally biased region" description="Low complexity" evidence="10">
    <location>
        <begin position="139"/>
        <end position="148"/>
    </location>
</feature>
<dbReference type="Gene3D" id="3.30.160.60">
    <property type="entry name" value="Classic Zinc Finger"/>
    <property type="match status" value="3"/>
</dbReference>
<feature type="region of interest" description="Disordered" evidence="10">
    <location>
        <begin position="395"/>
        <end position="440"/>
    </location>
</feature>
<keyword evidence="13" id="KW-1185">Reference proteome</keyword>
<dbReference type="STRING" id="2010991.A0A3M2RVP8"/>
<keyword evidence="7" id="KW-0804">Transcription</keyword>
<feature type="domain" description="C2H2-type" evidence="11">
    <location>
        <begin position="287"/>
        <end position="314"/>
    </location>
</feature>
<dbReference type="SUPFAM" id="SSF57667">
    <property type="entry name" value="beta-beta-alpha zinc fingers"/>
    <property type="match status" value="2"/>
</dbReference>
<dbReference type="Pfam" id="PF00096">
    <property type="entry name" value="zf-C2H2"/>
    <property type="match status" value="2"/>
</dbReference>
<feature type="region of interest" description="Disordered" evidence="10">
    <location>
        <begin position="470"/>
        <end position="558"/>
    </location>
</feature>
<evidence type="ECO:0000256" key="4">
    <source>
        <dbReference type="ARBA" id="ARBA00022771"/>
    </source>
</evidence>
<evidence type="ECO:0000256" key="8">
    <source>
        <dbReference type="ARBA" id="ARBA00023242"/>
    </source>
</evidence>
<evidence type="ECO:0000256" key="1">
    <source>
        <dbReference type="ARBA" id="ARBA00004123"/>
    </source>
</evidence>
<dbReference type="FunFam" id="3.30.160.60:FF:000446">
    <property type="entry name" value="Zinc finger protein"/>
    <property type="match status" value="1"/>
</dbReference>
<name>A0A3M2RVP8_9HYPO</name>
<reference evidence="12 13" key="1">
    <citation type="submission" date="2017-06" db="EMBL/GenBank/DDBJ databases">
        <title>Comparative genomic analysis of Ambrosia Fusariam Clade fungi.</title>
        <authorList>
            <person name="Stajich J.E."/>
            <person name="Carrillo J."/>
            <person name="Kijimoto T."/>
            <person name="Eskalen A."/>
            <person name="O'Donnell K."/>
            <person name="Kasson M."/>
        </authorList>
    </citation>
    <scope>NUCLEOTIDE SEQUENCE [LARGE SCALE GENOMIC DNA]</scope>
    <source>
        <strain evidence="12">UCR3666</strain>
    </source>
</reference>
<feature type="domain" description="C2H2-type" evidence="11">
    <location>
        <begin position="315"/>
        <end position="345"/>
    </location>
</feature>